<dbReference type="PROSITE" id="PS51384">
    <property type="entry name" value="FAD_FR"/>
    <property type="match status" value="1"/>
</dbReference>
<evidence type="ECO:0000256" key="3">
    <source>
        <dbReference type="ARBA" id="ARBA00022490"/>
    </source>
</evidence>
<dbReference type="Gene3D" id="1.20.990.10">
    <property type="entry name" value="NADPH-cytochrome p450 Reductase, Chain A, domain 3"/>
    <property type="match status" value="1"/>
</dbReference>
<keyword evidence="6" id="KW-0274">FAD</keyword>
<comment type="cofactor">
    <cofactor evidence="2">
        <name>FAD</name>
        <dbReference type="ChEBI" id="CHEBI:57692"/>
    </cofactor>
</comment>
<dbReference type="SUPFAM" id="SSF63380">
    <property type="entry name" value="Riboflavin synthase domain-like"/>
    <property type="match status" value="1"/>
</dbReference>
<dbReference type="SUPFAM" id="SSF52343">
    <property type="entry name" value="Ferredoxin reductase-like, C-terminal NADP-linked domain"/>
    <property type="match status" value="1"/>
</dbReference>
<evidence type="ECO:0000313" key="12">
    <source>
        <dbReference type="Proteomes" id="UP001212841"/>
    </source>
</evidence>
<proteinExistence type="predicted"/>
<dbReference type="InterPro" id="IPR017938">
    <property type="entry name" value="Riboflavin_synthase-like_b-brl"/>
</dbReference>
<keyword evidence="4" id="KW-0285">Flavoprotein</keyword>
<accession>A0AAD5S4V9</accession>
<comment type="caution">
    <text evidence="11">The sequence shown here is derived from an EMBL/GenBank/DDBJ whole genome shotgun (WGS) entry which is preliminary data.</text>
</comment>
<comment type="cofactor">
    <cofactor evidence="1">
        <name>FMN</name>
        <dbReference type="ChEBI" id="CHEBI:58210"/>
    </cofactor>
</comment>
<dbReference type="InterPro" id="IPR017927">
    <property type="entry name" value="FAD-bd_FR_type"/>
</dbReference>
<evidence type="ECO:0000256" key="2">
    <source>
        <dbReference type="ARBA" id="ARBA00001974"/>
    </source>
</evidence>
<dbReference type="InterPro" id="IPR023173">
    <property type="entry name" value="NADPH_Cyt_P450_Rdtase_alpha"/>
</dbReference>
<evidence type="ECO:0000259" key="10">
    <source>
        <dbReference type="PROSITE" id="PS51384"/>
    </source>
</evidence>
<dbReference type="FunFam" id="3.40.50.80:FF:000030">
    <property type="entry name" value="NADPH-dependent diflavin oxidoreductase 1"/>
    <property type="match status" value="1"/>
</dbReference>
<evidence type="ECO:0000256" key="6">
    <source>
        <dbReference type="ARBA" id="ARBA00022827"/>
    </source>
</evidence>
<dbReference type="InterPro" id="IPR039261">
    <property type="entry name" value="FNR_nucleotide-bd"/>
</dbReference>
<dbReference type="Pfam" id="PF00667">
    <property type="entry name" value="FAD_binding_1"/>
    <property type="match status" value="1"/>
</dbReference>
<organism evidence="11 12">
    <name type="scientific">Rhizophlyctis rosea</name>
    <dbReference type="NCBI Taxonomy" id="64517"/>
    <lineage>
        <taxon>Eukaryota</taxon>
        <taxon>Fungi</taxon>
        <taxon>Fungi incertae sedis</taxon>
        <taxon>Chytridiomycota</taxon>
        <taxon>Chytridiomycota incertae sedis</taxon>
        <taxon>Chytridiomycetes</taxon>
        <taxon>Rhizophlyctidales</taxon>
        <taxon>Rhizophlyctidaceae</taxon>
        <taxon>Rhizophlyctis</taxon>
    </lineage>
</organism>
<dbReference type="GO" id="GO:0010181">
    <property type="term" value="F:FMN binding"/>
    <property type="evidence" value="ECO:0007669"/>
    <property type="project" value="TreeGrafter"/>
</dbReference>
<keyword evidence="7" id="KW-0521">NADP</keyword>
<dbReference type="AlphaFoldDB" id="A0AAD5S4V9"/>
<protein>
    <submittedName>
        <fullName evidence="11">NADPH-dependent diflavin oxidoreductase 1</fullName>
    </submittedName>
</protein>
<feature type="region of interest" description="Disordered" evidence="9">
    <location>
        <begin position="1"/>
        <end position="21"/>
    </location>
</feature>
<feature type="domain" description="FAD-binding FR-type" evidence="10">
    <location>
        <begin position="88"/>
        <end position="326"/>
    </location>
</feature>
<dbReference type="Gene3D" id="3.40.50.80">
    <property type="entry name" value="Nucleotide-binding domain of ferredoxin-NADP reductase (FNR) module"/>
    <property type="match status" value="1"/>
</dbReference>
<dbReference type="Gene3D" id="3.40.50.360">
    <property type="match status" value="1"/>
</dbReference>
<dbReference type="GO" id="GO:0050660">
    <property type="term" value="F:flavin adenine dinucleotide binding"/>
    <property type="evidence" value="ECO:0007669"/>
    <property type="project" value="TreeGrafter"/>
</dbReference>
<dbReference type="PANTHER" id="PTHR19384">
    <property type="entry name" value="NITRIC OXIDE SYNTHASE-RELATED"/>
    <property type="match status" value="1"/>
</dbReference>
<evidence type="ECO:0000256" key="4">
    <source>
        <dbReference type="ARBA" id="ARBA00022630"/>
    </source>
</evidence>
<evidence type="ECO:0000256" key="5">
    <source>
        <dbReference type="ARBA" id="ARBA00022643"/>
    </source>
</evidence>
<keyword evidence="12" id="KW-1185">Reference proteome</keyword>
<dbReference type="Gene3D" id="2.40.30.10">
    <property type="entry name" value="Translation factors"/>
    <property type="match status" value="1"/>
</dbReference>
<sequence length="477" mass="55275">MHKRLLQLGAQPLTPRGDGDDQHYLGVDGGLDPWLETLWFTILSHYPLPKNKEIISSDILPPPSFEVQFLEEDHKVEEEEPEGDGATLVYQEGVVVENRRLTARDHFQDVRHFGFAGIGGEEISYSPGDVMNIRPCNLPDEVQEVINYFGWQDIADRYFNLIPTRDDITVLSRWGKSHTIRKVLTKHLDIFGRPRRYFFELLSFFTTDPQHAEKLKEFASAQGQDELYSYCYKLRRTTFEVLQDFHSAKVPLKYLFDLIPEMRPRSFSISSSPKMYPNQIHLTVAIVKYRTKMKLPRVGVCTKWMAGLSPGDKVSYRISKGTMRLPDSPSTPVIMIGPGTGVAPMRAFLGDRILEGAFDNVLFFGCRNEKKDYLYQEEWEQREREGGVRIFTAFSRDQEDKIYVQHRIEENAELMWEFIERRKGVVLLSGNSKRMPTDVAEALKTVFRTQGRMTEQEAESYLGEMEKRGRFQQECWA</sequence>
<gene>
    <name evidence="11" type="primary">NDOR1</name>
    <name evidence="11" type="ORF">HK097_002929</name>
</gene>
<dbReference type="GO" id="GO:0005829">
    <property type="term" value="C:cytosol"/>
    <property type="evidence" value="ECO:0007669"/>
    <property type="project" value="TreeGrafter"/>
</dbReference>
<keyword evidence="3" id="KW-0963">Cytoplasm</keyword>
<dbReference type="InterPro" id="IPR001433">
    <property type="entry name" value="OxRdtase_FAD/NAD-bd"/>
</dbReference>
<dbReference type="GO" id="GO:0016491">
    <property type="term" value="F:oxidoreductase activity"/>
    <property type="evidence" value="ECO:0007669"/>
    <property type="project" value="UniProtKB-KW"/>
</dbReference>
<keyword evidence="8" id="KW-0560">Oxidoreductase</keyword>
<dbReference type="InterPro" id="IPR029039">
    <property type="entry name" value="Flavoprotein-like_sf"/>
</dbReference>
<dbReference type="EMBL" id="JADGJD010001666">
    <property type="protein sequence ID" value="KAJ3039125.1"/>
    <property type="molecule type" value="Genomic_DNA"/>
</dbReference>
<dbReference type="Pfam" id="PF00175">
    <property type="entry name" value="NAD_binding_1"/>
    <property type="match status" value="1"/>
</dbReference>
<evidence type="ECO:0000256" key="1">
    <source>
        <dbReference type="ARBA" id="ARBA00001917"/>
    </source>
</evidence>
<dbReference type="PRINTS" id="PR00371">
    <property type="entry name" value="FPNCR"/>
</dbReference>
<reference evidence="11" key="1">
    <citation type="submission" date="2020-05" db="EMBL/GenBank/DDBJ databases">
        <title>Phylogenomic resolution of chytrid fungi.</title>
        <authorList>
            <person name="Stajich J.E."/>
            <person name="Amses K."/>
            <person name="Simmons R."/>
            <person name="Seto K."/>
            <person name="Myers J."/>
            <person name="Bonds A."/>
            <person name="Quandt C.A."/>
            <person name="Barry K."/>
            <person name="Liu P."/>
            <person name="Grigoriev I."/>
            <person name="Longcore J.E."/>
            <person name="James T.Y."/>
        </authorList>
    </citation>
    <scope>NUCLEOTIDE SEQUENCE</scope>
    <source>
        <strain evidence="11">JEL0318</strain>
    </source>
</reference>
<evidence type="ECO:0000256" key="8">
    <source>
        <dbReference type="ARBA" id="ARBA00023002"/>
    </source>
</evidence>
<dbReference type="SUPFAM" id="SSF52218">
    <property type="entry name" value="Flavoproteins"/>
    <property type="match status" value="1"/>
</dbReference>
<dbReference type="InterPro" id="IPR001709">
    <property type="entry name" value="Flavoprot_Pyr_Nucl_cyt_Rdtase"/>
</dbReference>
<dbReference type="Proteomes" id="UP001212841">
    <property type="component" value="Unassembled WGS sequence"/>
</dbReference>
<dbReference type="InterPro" id="IPR003097">
    <property type="entry name" value="CysJ-like_FAD-binding"/>
</dbReference>
<dbReference type="PANTHER" id="PTHR19384:SF10">
    <property type="entry name" value="NADPH-DEPENDENT DIFLAVIN OXIDOREDUCTASE 1"/>
    <property type="match status" value="1"/>
</dbReference>
<keyword evidence="5" id="KW-0288">FMN</keyword>
<name>A0AAD5S4V9_9FUNG</name>
<evidence type="ECO:0000256" key="9">
    <source>
        <dbReference type="SAM" id="MobiDB-lite"/>
    </source>
</evidence>
<evidence type="ECO:0000256" key="7">
    <source>
        <dbReference type="ARBA" id="ARBA00022857"/>
    </source>
</evidence>
<evidence type="ECO:0000313" key="11">
    <source>
        <dbReference type="EMBL" id="KAJ3039125.1"/>
    </source>
</evidence>